<protein>
    <submittedName>
        <fullName evidence="1">Uncharacterized protein</fullName>
    </submittedName>
</protein>
<name>A0AAD5MUR9_PARTN</name>
<evidence type="ECO:0000313" key="1">
    <source>
        <dbReference type="EMBL" id="KAJ1355971.1"/>
    </source>
</evidence>
<reference evidence="1" key="1">
    <citation type="submission" date="2021-06" db="EMBL/GenBank/DDBJ databases">
        <title>Parelaphostrongylus tenuis whole genome reference sequence.</title>
        <authorList>
            <person name="Garwood T.J."/>
            <person name="Larsen P.A."/>
            <person name="Fountain-Jones N.M."/>
            <person name="Garbe J.R."/>
            <person name="Macchietto M.G."/>
            <person name="Kania S.A."/>
            <person name="Gerhold R.W."/>
            <person name="Richards J.E."/>
            <person name="Wolf T.M."/>
        </authorList>
    </citation>
    <scope>NUCLEOTIDE SEQUENCE</scope>
    <source>
        <strain evidence="1">MNPRO001-30</strain>
        <tissue evidence="1">Meninges</tissue>
    </source>
</reference>
<proteinExistence type="predicted"/>
<evidence type="ECO:0000313" key="2">
    <source>
        <dbReference type="Proteomes" id="UP001196413"/>
    </source>
</evidence>
<keyword evidence="2" id="KW-1185">Reference proteome</keyword>
<sequence length="67" mass="7761">MGLSRSLASVVVWASICTSGKMPLVFINRNVKINDVTYQQSMSRDESNERNAEILRVMRWWVEEKAE</sequence>
<dbReference type="Proteomes" id="UP001196413">
    <property type="component" value="Unassembled WGS sequence"/>
</dbReference>
<accession>A0AAD5MUR9</accession>
<dbReference type="EMBL" id="JAHQIW010002647">
    <property type="protein sequence ID" value="KAJ1355971.1"/>
    <property type="molecule type" value="Genomic_DNA"/>
</dbReference>
<comment type="caution">
    <text evidence="1">The sequence shown here is derived from an EMBL/GenBank/DDBJ whole genome shotgun (WGS) entry which is preliminary data.</text>
</comment>
<organism evidence="1 2">
    <name type="scientific">Parelaphostrongylus tenuis</name>
    <name type="common">Meningeal worm</name>
    <dbReference type="NCBI Taxonomy" id="148309"/>
    <lineage>
        <taxon>Eukaryota</taxon>
        <taxon>Metazoa</taxon>
        <taxon>Ecdysozoa</taxon>
        <taxon>Nematoda</taxon>
        <taxon>Chromadorea</taxon>
        <taxon>Rhabditida</taxon>
        <taxon>Rhabditina</taxon>
        <taxon>Rhabditomorpha</taxon>
        <taxon>Strongyloidea</taxon>
        <taxon>Metastrongylidae</taxon>
        <taxon>Parelaphostrongylus</taxon>
    </lineage>
</organism>
<gene>
    <name evidence="1" type="ORF">KIN20_013572</name>
</gene>
<dbReference type="AlphaFoldDB" id="A0AAD5MUR9"/>